<evidence type="ECO:0000313" key="8">
    <source>
        <dbReference type="Proteomes" id="UP000051952"/>
    </source>
</evidence>
<dbReference type="Pfam" id="PF01191">
    <property type="entry name" value="RNA_pol_Rpb5_C"/>
    <property type="match status" value="1"/>
</dbReference>
<dbReference type="InterPro" id="IPR014381">
    <property type="entry name" value="Arch_Rpo5/euc_Rpb5"/>
</dbReference>
<dbReference type="SUPFAM" id="SSF53036">
    <property type="entry name" value="Eukaryotic RPB5 N-terminal domain"/>
    <property type="match status" value="1"/>
</dbReference>
<organism evidence="7 8">
    <name type="scientific">Bodo saltans</name>
    <name type="common">Flagellated protozoan</name>
    <dbReference type="NCBI Taxonomy" id="75058"/>
    <lineage>
        <taxon>Eukaryota</taxon>
        <taxon>Discoba</taxon>
        <taxon>Euglenozoa</taxon>
        <taxon>Kinetoplastea</taxon>
        <taxon>Metakinetoplastina</taxon>
        <taxon>Eubodonida</taxon>
        <taxon>Bodonidae</taxon>
        <taxon>Bodo</taxon>
    </lineage>
</organism>
<evidence type="ECO:0000256" key="2">
    <source>
        <dbReference type="ARBA" id="ARBA00023163"/>
    </source>
</evidence>
<dbReference type="InterPro" id="IPR035913">
    <property type="entry name" value="RPB5-like_sf"/>
</dbReference>
<evidence type="ECO:0000259" key="6">
    <source>
        <dbReference type="Pfam" id="PF03871"/>
    </source>
</evidence>
<name>A0A0S4J1J5_BODSA</name>
<dbReference type="GO" id="GO:0003887">
    <property type="term" value="F:DNA-directed DNA polymerase activity"/>
    <property type="evidence" value="ECO:0007669"/>
    <property type="project" value="UniProtKB-KW"/>
</dbReference>
<dbReference type="GO" id="GO:0005736">
    <property type="term" value="C:RNA polymerase I complex"/>
    <property type="evidence" value="ECO:0007669"/>
    <property type="project" value="TreeGrafter"/>
</dbReference>
<dbReference type="Pfam" id="PF03871">
    <property type="entry name" value="RNA_pol_Rpb5_N"/>
    <property type="match status" value="1"/>
</dbReference>
<feature type="domain" description="RNA polymerase Rpb5 N-terminal" evidence="6">
    <location>
        <begin position="11"/>
        <end position="147"/>
    </location>
</feature>
<dbReference type="GO" id="GO:0003677">
    <property type="term" value="F:DNA binding"/>
    <property type="evidence" value="ECO:0007669"/>
    <property type="project" value="InterPro"/>
</dbReference>
<protein>
    <submittedName>
        <fullName evidence="7">DNA-directed DNA polymerase II subunit, putative</fullName>
    </submittedName>
</protein>
<dbReference type="VEuPathDB" id="TriTrypDB:BSAL_87035"/>
<dbReference type="GO" id="GO:0042797">
    <property type="term" value="P:tRNA transcription by RNA polymerase III"/>
    <property type="evidence" value="ECO:0007669"/>
    <property type="project" value="TreeGrafter"/>
</dbReference>
<dbReference type="AlphaFoldDB" id="A0A0S4J1J5"/>
<sequence length="279" mass="31230">MSRDPSHADLRIAKMYRVFCTVAQMVVDRGYLIRRPEALKNFNDSSEAPMTFSEFKRAFVKLNEVEKAPGGAEEAAASGNAAAPPVVVEEVDRDAIRFHCKKPIITVEHTTTAEVEDAGRPSSSGEQSSAGVMVFFSQEDHVTVNGVLQLRHSAMKKKATSMIVICQGKVFPSVKRDLEEISGRLSAETGEALMHIQLLEEDDLVFNFTHHETVPKHFPLTTDESDVFLKEKGLKVAQLPRMKKDDPIALYFGLQRGCIVRIERETELCGVYDMYRQII</sequence>
<dbReference type="EMBL" id="CYKH01001076">
    <property type="protein sequence ID" value="CUG82291.1"/>
    <property type="molecule type" value="Genomic_DNA"/>
</dbReference>
<keyword evidence="7" id="KW-0808">Transferase</keyword>
<gene>
    <name evidence="7" type="ORF">BSAL_87035</name>
</gene>
<keyword evidence="2" id="KW-0804">Transcription</keyword>
<dbReference type="GO" id="GO:0003899">
    <property type="term" value="F:DNA-directed RNA polymerase activity"/>
    <property type="evidence" value="ECO:0007669"/>
    <property type="project" value="InterPro"/>
</dbReference>
<dbReference type="Proteomes" id="UP000051952">
    <property type="component" value="Unassembled WGS sequence"/>
</dbReference>
<dbReference type="OMA" id="CIVRIER"/>
<keyword evidence="7" id="KW-0548">Nucleotidyltransferase</keyword>
<dbReference type="PANTHER" id="PTHR10535">
    <property type="entry name" value="DNA-DIRECTED RNA POLYMERASES I, II, AND III SUBUNIT RPABC1"/>
    <property type="match status" value="1"/>
</dbReference>
<evidence type="ECO:0000256" key="4">
    <source>
        <dbReference type="ARBA" id="ARBA00025765"/>
    </source>
</evidence>
<dbReference type="InterPro" id="IPR000783">
    <property type="entry name" value="RNA_pol_subH/Rpb5_C"/>
</dbReference>
<dbReference type="Gene3D" id="3.90.940.20">
    <property type="entry name" value="RPB5-like RNA polymerase subunit"/>
    <property type="match status" value="1"/>
</dbReference>
<feature type="domain" description="RNA polymerase subunit H/Rpb5 C-terminal" evidence="5">
    <location>
        <begin position="206"/>
        <end position="277"/>
    </location>
</feature>
<dbReference type="GO" id="GO:0006366">
    <property type="term" value="P:transcription by RNA polymerase II"/>
    <property type="evidence" value="ECO:0007669"/>
    <property type="project" value="TreeGrafter"/>
</dbReference>
<dbReference type="GO" id="GO:0006362">
    <property type="term" value="P:transcription elongation by RNA polymerase I"/>
    <property type="evidence" value="ECO:0007669"/>
    <property type="project" value="TreeGrafter"/>
</dbReference>
<keyword evidence="8" id="KW-1185">Reference proteome</keyword>
<dbReference type="PANTHER" id="PTHR10535:SF0">
    <property type="entry name" value="DNA-DIRECTED RNA POLYMERASES I, II, AND III SUBUNIT RPABC1"/>
    <property type="match status" value="1"/>
</dbReference>
<dbReference type="InterPro" id="IPR005571">
    <property type="entry name" value="RNA_pol_Rpb5_N"/>
</dbReference>
<evidence type="ECO:0000256" key="1">
    <source>
        <dbReference type="ARBA" id="ARBA00004123"/>
    </source>
</evidence>
<dbReference type="GO" id="GO:0005666">
    <property type="term" value="C:RNA polymerase III complex"/>
    <property type="evidence" value="ECO:0007669"/>
    <property type="project" value="TreeGrafter"/>
</dbReference>
<dbReference type="OrthoDB" id="248779at2759"/>
<dbReference type="Gene3D" id="3.40.1340.10">
    <property type="entry name" value="RNA polymerase, Rpb5, N-terminal domain"/>
    <property type="match status" value="1"/>
</dbReference>
<keyword evidence="7" id="KW-0239">DNA-directed DNA polymerase</keyword>
<evidence type="ECO:0000259" key="5">
    <source>
        <dbReference type="Pfam" id="PF01191"/>
    </source>
</evidence>
<dbReference type="InterPro" id="IPR036710">
    <property type="entry name" value="RNA_pol_Rpb5_N_sf"/>
</dbReference>
<evidence type="ECO:0000313" key="7">
    <source>
        <dbReference type="EMBL" id="CUG82291.1"/>
    </source>
</evidence>
<evidence type="ECO:0000256" key="3">
    <source>
        <dbReference type="ARBA" id="ARBA00023242"/>
    </source>
</evidence>
<comment type="subcellular location">
    <subcellularLocation>
        <location evidence="1">Nucleus</location>
    </subcellularLocation>
</comment>
<accession>A0A0S4J1J5</accession>
<proteinExistence type="inferred from homology"/>
<dbReference type="GO" id="GO:0005665">
    <property type="term" value="C:RNA polymerase II, core complex"/>
    <property type="evidence" value="ECO:0007669"/>
    <property type="project" value="TreeGrafter"/>
</dbReference>
<keyword evidence="3" id="KW-0539">Nucleus</keyword>
<dbReference type="SUPFAM" id="SSF55287">
    <property type="entry name" value="RPB5-like RNA polymerase subunit"/>
    <property type="match status" value="1"/>
</dbReference>
<comment type="similarity">
    <text evidence="4">Belongs to the archaeal Rpo5/eukaryotic RPB5 RNA polymerase subunit family.</text>
</comment>
<reference evidence="8" key="1">
    <citation type="submission" date="2015-09" db="EMBL/GenBank/DDBJ databases">
        <authorList>
            <consortium name="Pathogen Informatics"/>
        </authorList>
    </citation>
    <scope>NUCLEOTIDE SEQUENCE [LARGE SCALE GENOMIC DNA]</scope>
    <source>
        <strain evidence="8">Lake Konstanz</strain>
    </source>
</reference>